<comment type="caution">
    <text evidence="4">The sequence shown here is derived from an EMBL/GenBank/DDBJ whole genome shotgun (WGS) entry which is preliminary data.</text>
</comment>
<evidence type="ECO:0000313" key="4">
    <source>
        <dbReference type="EMBL" id="MFC4023149.1"/>
    </source>
</evidence>
<name>A0ABV8GTC5_9BACI</name>
<dbReference type="InterPro" id="IPR006668">
    <property type="entry name" value="Mg_transptr_MgtE_intracell_dom"/>
</dbReference>
<keyword evidence="2" id="KW-1133">Transmembrane helix</keyword>
<sequence length="200" mass="22219">MVDKTTDDKKKMNPFLWFIFAIVFPLIIIITLVIVVMGVAGINVIDWAKEKGNTIPIISDVVTTDEEKGIELEEQQAQAVNEDKDNEILELNQHITDLEATINLLEQEILKLENNQSVAGVEEEEESIEEGTGEQGVDAVISSYEEMKSKQAASILQNMETEPALLILQEVSDEARGDILEAMDPETAAEFTQLLISNES</sequence>
<proteinExistence type="predicted"/>
<protein>
    <submittedName>
        <fullName evidence="4">MotE family protein</fullName>
    </submittedName>
</protein>
<dbReference type="Gene3D" id="1.25.60.10">
    <property type="entry name" value="MgtE N-terminal domain-like"/>
    <property type="match status" value="1"/>
</dbReference>
<feature type="domain" description="Magnesium transporter MgtE intracellular" evidence="3">
    <location>
        <begin position="145"/>
        <end position="195"/>
    </location>
</feature>
<reference evidence="5" key="1">
    <citation type="journal article" date="2019" name="Int. J. Syst. Evol. Microbiol.">
        <title>The Global Catalogue of Microorganisms (GCM) 10K type strain sequencing project: providing services to taxonomists for standard genome sequencing and annotation.</title>
        <authorList>
            <consortium name="The Broad Institute Genomics Platform"/>
            <consortium name="The Broad Institute Genome Sequencing Center for Infectious Disease"/>
            <person name="Wu L."/>
            <person name="Ma J."/>
        </authorList>
    </citation>
    <scope>NUCLEOTIDE SEQUENCE [LARGE SCALE GENOMIC DNA]</scope>
    <source>
        <strain evidence="5">IBRC-M 10703</strain>
    </source>
</reference>
<dbReference type="Proteomes" id="UP001595772">
    <property type="component" value="Unassembled WGS sequence"/>
</dbReference>
<organism evidence="4 5">
    <name type="scientific">Oceanobacillus longus</name>
    <dbReference type="NCBI Taxonomy" id="930120"/>
    <lineage>
        <taxon>Bacteria</taxon>
        <taxon>Bacillati</taxon>
        <taxon>Bacillota</taxon>
        <taxon>Bacilli</taxon>
        <taxon>Bacillales</taxon>
        <taxon>Bacillaceae</taxon>
        <taxon>Oceanobacillus</taxon>
    </lineage>
</organism>
<dbReference type="Pfam" id="PF03448">
    <property type="entry name" value="MgtE_N"/>
    <property type="match status" value="1"/>
</dbReference>
<evidence type="ECO:0000313" key="5">
    <source>
        <dbReference type="Proteomes" id="UP001595772"/>
    </source>
</evidence>
<accession>A0ABV8GTC5</accession>
<gene>
    <name evidence="4" type="ORF">ACFOUV_04865</name>
</gene>
<evidence type="ECO:0000256" key="2">
    <source>
        <dbReference type="SAM" id="Phobius"/>
    </source>
</evidence>
<keyword evidence="1" id="KW-0175">Coiled coil</keyword>
<dbReference type="InterPro" id="IPR038076">
    <property type="entry name" value="MgtE_N_sf"/>
</dbReference>
<dbReference type="SUPFAM" id="SSF158791">
    <property type="entry name" value="MgtE N-terminal domain-like"/>
    <property type="match status" value="1"/>
</dbReference>
<dbReference type="EMBL" id="JBHSAO010000001">
    <property type="protein sequence ID" value="MFC4023149.1"/>
    <property type="molecule type" value="Genomic_DNA"/>
</dbReference>
<keyword evidence="2" id="KW-0472">Membrane</keyword>
<evidence type="ECO:0000259" key="3">
    <source>
        <dbReference type="Pfam" id="PF03448"/>
    </source>
</evidence>
<feature type="coiled-coil region" evidence="1">
    <location>
        <begin position="70"/>
        <end position="115"/>
    </location>
</feature>
<dbReference type="RefSeq" id="WP_379495627.1">
    <property type="nucleotide sequence ID" value="NZ_JBHSAO010000001.1"/>
</dbReference>
<keyword evidence="2" id="KW-0812">Transmembrane</keyword>
<feature type="transmembrane region" description="Helical" evidence="2">
    <location>
        <begin position="15"/>
        <end position="42"/>
    </location>
</feature>
<evidence type="ECO:0000256" key="1">
    <source>
        <dbReference type="SAM" id="Coils"/>
    </source>
</evidence>
<keyword evidence="5" id="KW-1185">Reference proteome</keyword>